<evidence type="ECO:0000313" key="6">
    <source>
        <dbReference type="EnsemblPlants" id="AUR62033496-RA:cds"/>
    </source>
</evidence>
<evidence type="ECO:0000313" key="7">
    <source>
        <dbReference type="Proteomes" id="UP000596660"/>
    </source>
</evidence>
<reference evidence="6" key="2">
    <citation type="submission" date="2021-03" db="UniProtKB">
        <authorList>
            <consortium name="EnsemblPlants"/>
        </authorList>
    </citation>
    <scope>IDENTIFICATION</scope>
</reference>
<dbReference type="InterPro" id="IPR050257">
    <property type="entry name" value="eL8/uL1-like"/>
</dbReference>
<dbReference type="Gramene" id="AUR62033496-RA">
    <property type="protein sequence ID" value="AUR62033496-RA:cds"/>
    <property type="gene ID" value="AUR62033496"/>
</dbReference>
<dbReference type="InterPro" id="IPR028364">
    <property type="entry name" value="Ribosomal_uL1/biogenesis"/>
</dbReference>
<evidence type="ECO:0000256" key="1">
    <source>
        <dbReference type="ARBA" id="ARBA00010531"/>
    </source>
</evidence>
<dbReference type="FunFam" id="3.30.190.20:FF:000006">
    <property type="entry name" value="Ribosomal protein"/>
    <property type="match status" value="1"/>
</dbReference>
<dbReference type="Proteomes" id="UP000596660">
    <property type="component" value="Unplaced"/>
</dbReference>
<dbReference type="InterPro" id="IPR023674">
    <property type="entry name" value="Ribosomal_uL1-like"/>
</dbReference>
<reference evidence="6" key="1">
    <citation type="journal article" date="2017" name="Nature">
        <title>The genome of Chenopodium quinoa.</title>
        <authorList>
            <person name="Jarvis D.E."/>
            <person name="Ho Y.S."/>
            <person name="Lightfoot D.J."/>
            <person name="Schmoeckel S.M."/>
            <person name="Li B."/>
            <person name="Borm T.J.A."/>
            <person name="Ohyanagi H."/>
            <person name="Mineta K."/>
            <person name="Michell C.T."/>
            <person name="Saber N."/>
            <person name="Kharbatia N.M."/>
            <person name="Rupper R.R."/>
            <person name="Sharp A.R."/>
            <person name="Dally N."/>
            <person name="Boughton B.A."/>
            <person name="Woo Y.H."/>
            <person name="Gao G."/>
            <person name="Schijlen E.G.W.M."/>
            <person name="Guo X."/>
            <person name="Momin A.A."/>
            <person name="Negrao S."/>
            <person name="Al-Babili S."/>
            <person name="Gehring C."/>
            <person name="Roessner U."/>
            <person name="Jung C."/>
            <person name="Murphy K."/>
            <person name="Arold S.T."/>
            <person name="Gojobori T."/>
            <person name="van der Linden C.G."/>
            <person name="van Loo E.N."/>
            <person name="Jellen E.N."/>
            <person name="Maughan P.J."/>
            <person name="Tester M."/>
        </authorList>
    </citation>
    <scope>NUCLEOTIDE SEQUENCE [LARGE SCALE GENOMIC DNA]</scope>
    <source>
        <strain evidence="6">cv. PI 614886</strain>
    </source>
</reference>
<dbReference type="GO" id="GO:0005840">
    <property type="term" value="C:ribosome"/>
    <property type="evidence" value="ECO:0007669"/>
    <property type="project" value="UniProtKB-KW"/>
</dbReference>
<dbReference type="SUPFAM" id="SSF56808">
    <property type="entry name" value="Ribosomal protein L1"/>
    <property type="match status" value="1"/>
</dbReference>
<dbReference type="FunFam" id="3.40.50.790:FF:000002">
    <property type="entry name" value="Ribosomal protein"/>
    <property type="match status" value="1"/>
</dbReference>
<dbReference type="InterPro" id="IPR023673">
    <property type="entry name" value="Ribosomal_uL1_CS"/>
</dbReference>
<dbReference type="GO" id="GO:1990904">
    <property type="term" value="C:ribonucleoprotein complex"/>
    <property type="evidence" value="ECO:0007669"/>
    <property type="project" value="UniProtKB-KW"/>
</dbReference>
<evidence type="ECO:0000256" key="2">
    <source>
        <dbReference type="ARBA" id="ARBA00022980"/>
    </source>
</evidence>
<accession>A0A803MQE5</accession>
<keyword evidence="2 5" id="KW-0689">Ribosomal protein</keyword>
<evidence type="ECO:0000256" key="4">
    <source>
        <dbReference type="ARBA" id="ARBA00062612"/>
    </source>
</evidence>
<keyword evidence="7" id="KW-1185">Reference proteome</keyword>
<comment type="subunit">
    <text evidence="4">Interacts with the GTPase NUG2.</text>
</comment>
<dbReference type="EnsemblPlants" id="AUR62033496-RA">
    <property type="protein sequence ID" value="AUR62033496-RA:cds"/>
    <property type="gene ID" value="AUR62033496"/>
</dbReference>
<dbReference type="Gene3D" id="3.40.50.790">
    <property type="match status" value="1"/>
</dbReference>
<organism evidence="6 7">
    <name type="scientific">Chenopodium quinoa</name>
    <name type="common">Quinoa</name>
    <dbReference type="NCBI Taxonomy" id="63459"/>
    <lineage>
        <taxon>Eukaryota</taxon>
        <taxon>Viridiplantae</taxon>
        <taxon>Streptophyta</taxon>
        <taxon>Embryophyta</taxon>
        <taxon>Tracheophyta</taxon>
        <taxon>Spermatophyta</taxon>
        <taxon>Magnoliopsida</taxon>
        <taxon>eudicotyledons</taxon>
        <taxon>Gunneridae</taxon>
        <taxon>Pentapetalae</taxon>
        <taxon>Caryophyllales</taxon>
        <taxon>Chenopodiaceae</taxon>
        <taxon>Chenopodioideae</taxon>
        <taxon>Atripliceae</taxon>
        <taxon>Chenopodium</taxon>
    </lineage>
</organism>
<dbReference type="CDD" id="cd00403">
    <property type="entry name" value="Ribosomal_L1"/>
    <property type="match status" value="1"/>
</dbReference>
<dbReference type="GO" id="GO:0003723">
    <property type="term" value="F:RNA binding"/>
    <property type="evidence" value="ECO:0007669"/>
    <property type="project" value="InterPro"/>
</dbReference>
<keyword evidence="3 5" id="KW-0687">Ribonucleoprotein</keyword>
<dbReference type="Pfam" id="PF00687">
    <property type="entry name" value="Ribosomal_L1"/>
    <property type="match status" value="1"/>
</dbReference>
<comment type="similarity">
    <text evidence="1 5">Belongs to the universal ribosomal protein uL1 family.</text>
</comment>
<name>A0A803MQE5_CHEQI</name>
<protein>
    <recommendedName>
        <fullName evidence="5">Ribosomal protein</fullName>
    </recommendedName>
</protein>
<evidence type="ECO:0000256" key="3">
    <source>
        <dbReference type="ARBA" id="ARBA00023274"/>
    </source>
</evidence>
<proteinExistence type="inferred from homology"/>
<dbReference type="FunFam" id="3.30.190.20:FF:000009">
    <property type="entry name" value="Ribosomal protein L10a"/>
    <property type="match status" value="1"/>
</dbReference>
<dbReference type="OMA" id="HCEQAGA"/>
<evidence type="ECO:0000256" key="5">
    <source>
        <dbReference type="RuleBase" id="RU000659"/>
    </source>
</evidence>
<dbReference type="AlphaFoldDB" id="A0A803MQE5"/>
<dbReference type="PROSITE" id="PS01199">
    <property type="entry name" value="RIBOSOMAL_L1"/>
    <property type="match status" value="1"/>
</dbReference>
<dbReference type="InterPro" id="IPR016095">
    <property type="entry name" value="Ribosomal_uL1_3-a/b-sand"/>
</dbReference>
<dbReference type="PANTHER" id="PTHR23105">
    <property type="entry name" value="RIBOSOMAL PROTEIN L7AE FAMILY MEMBER"/>
    <property type="match status" value="1"/>
</dbReference>
<dbReference type="Gene3D" id="3.30.190.20">
    <property type="match status" value="1"/>
</dbReference>
<sequence length="314" mass="34963">MAGAAVEVVWQNVCAKDKGYGNGGGRNKLQSEAVREAISGIANDAKEKNRKFTETVELQIGLKNYDPQKDKRFSGSVKLPHIPRPKMKVCMLGDAQHVEEAERIGLEWMDVEALKKLNKNKKLVKKLAKKYHAFLASEAVIKQIPRLLGPGLNKAGKFPTLVTHQEPLENKVNEIKATVKFQLKKVLCMGVAVGNLSMEEKQIFQNVQMSVNFLVSLLKKNWQNFDALKKLRIYSSNEILTSAVNKNKFEVNDNAEVCHQSAALPDTGVPLAFPETGERPRESGVPADCSHSRRLEVALIWVAVLEAALVWQLV</sequence>